<keyword evidence="6" id="KW-0472">Membrane</keyword>
<accession>A0ABD3TDQ9</accession>
<evidence type="ECO:0000313" key="8">
    <source>
        <dbReference type="EMBL" id="KAL3834442.1"/>
    </source>
</evidence>
<evidence type="ECO:0000259" key="7">
    <source>
        <dbReference type="PROSITE" id="PS50859"/>
    </source>
</evidence>
<evidence type="ECO:0000256" key="6">
    <source>
        <dbReference type="ARBA" id="ARBA00023136"/>
    </source>
</evidence>
<proteinExistence type="inferred from homology"/>
<dbReference type="GO" id="GO:0000139">
    <property type="term" value="C:Golgi membrane"/>
    <property type="evidence" value="ECO:0007669"/>
    <property type="project" value="UniProtKB-SubCell"/>
</dbReference>
<evidence type="ECO:0000256" key="4">
    <source>
        <dbReference type="ARBA" id="ARBA00022927"/>
    </source>
</evidence>
<dbReference type="GO" id="GO:0015031">
    <property type="term" value="P:protein transport"/>
    <property type="evidence" value="ECO:0007669"/>
    <property type="project" value="UniProtKB-KW"/>
</dbReference>
<dbReference type="InterPro" id="IPR010908">
    <property type="entry name" value="Longin_dom"/>
</dbReference>
<dbReference type="SUPFAM" id="SSF64356">
    <property type="entry name" value="SNARE-like"/>
    <property type="match status" value="1"/>
</dbReference>
<keyword evidence="4" id="KW-0813">Transport</keyword>
<dbReference type="GO" id="GO:0005789">
    <property type="term" value="C:endoplasmic reticulum membrane"/>
    <property type="evidence" value="ECO:0007669"/>
    <property type="project" value="UniProtKB-SubCell"/>
</dbReference>
<dbReference type="InterPro" id="IPR044565">
    <property type="entry name" value="Sec22"/>
</dbReference>
<dbReference type="Proteomes" id="UP001634393">
    <property type="component" value="Unassembled WGS sequence"/>
</dbReference>
<evidence type="ECO:0000313" key="9">
    <source>
        <dbReference type="Proteomes" id="UP001634393"/>
    </source>
</evidence>
<dbReference type="AlphaFoldDB" id="A0ABD3TDQ9"/>
<comment type="caution">
    <text evidence="8">The sequence shown here is derived from an EMBL/GenBank/DDBJ whole genome shotgun (WGS) entry which is preliminary data.</text>
</comment>
<dbReference type="Pfam" id="PF13774">
    <property type="entry name" value="Longin"/>
    <property type="match status" value="1"/>
</dbReference>
<dbReference type="PANTHER" id="PTHR45837">
    <property type="entry name" value="VESICLE-TRAFFICKING PROTEIN SEC22B"/>
    <property type="match status" value="1"/>
</dbReference>
<organism evidence="8 9">
    <name type="scientific">Penstemon smallii</name>
    <dbReference type="NCBI Taxonomy" id="265156"/>
    <lineage>
        <taxon>Eukaryota</taxon>
        <taxon>Viridiplantae</taxon>
        <taxon>Streptophyta</taxon>
        <taxon>Embryophyta</taxon>
        <taxon>Tracheophyta</taxon>
        <taxon>Spermatophyta</taxon>
        <taxon>Magnoliopsida</taxon>
        <taxon>eudicotyledons</taxon>
        <taxon>Gunneridae</taxon>
        <taxon>Pentapetalae</taxon>
        <taxon>asterids</taxon>
        <taxon>lamiids</taxon>
        <taxon>Lamiales</taxon>
        <taxon>Plantaginaceae</taxon>
        <taxon>Cheloneae</taxon>
        <taxon>Penstemon</taxon>
    </lineage>
</organism>
<dbReference type="Gene3D" id="3.30.450.50">
    <property type="entry name" value="Longin domain"/>
    <property type="match status" value="1"/>
</dbReference>
<sequence>MVKLITIVGRVIDGLPLAQCPRYVDQENENISAYKQQGEFLLKEISRGALPNSKMIIFLDHHSFHYMVENGMCFMVLCDSSYPRKLAFYYLQDLDMEFQKFNVKLKERIIRPYSFIRFEGIIGNIKRKYEDARTQENISKLNSDSSHDVDVKSEFFSQIVKRRRRFGTILLIFH</sequence>
<keyword evidence="9" id="KW-1185">Reference proteome</keyword>
<reference evidence="8 9" key="1">
    <citation type="submission" date="2024-12" db="EMBL/GenBank/DDBJ databases">
        <title>The unique morphological basis and parallel evolutionary history of personate flowers in Penstemon.</title>
        <authorList>
            <person name="Depatie T.H."/>
            <person name="Wessinger C.A."/>
        </authorList>
    </citation>
    <scope>NUCLEOTIDE SEQUENCE [LARGE SCALE GENOMIC DNA]</scope>
    <source>
        <strain evidence="8">WTNN_2</strain>
        <tissue evidence="8">Leaf</tissue>
    </source>
</reference>
<dbReference type="CDD" id="cd14824">
    <property type="entry name" value="Longin"/>
    <property type="match status" value="1"/>
</dbReference>
<comment type="subcellular location">
    <subcellularLocation>
        <location evidence="1">Endoplasmic reticulum membrane</location>
        <topology evidence="1">Single-pass type IV membrane protein</topology>
    </subcellularLocation>
    <subcellularLocation>
        <location evidence="2">Golgi apparatus membrane</location>
    </subcellularLocation>
</comment>
<name>A0ABD3TDQ9_9LAMI</name>
<keyword evidence="5" id="KW-0175">Coiled coil</keyword>
<evidence type="ECO:0000256" key="3">
    <source>
        <dbReference type="ARBA" id="ARBA00008025"/>
    </source>
</evidence>
<dbReference type="InterPro" id="IPR011012">
    <property type="entry name" value="Longin-like_dom_sf"/>
</dbReference>
<keyword evidence="4" id="KW-0653">Protein transport</keyword>
<comment type="similarity">
    <text evidence="3">Belongs to the synaptobrevin family.</text>
</comment>
<dbReference type="EMBL" id="JBJXBP010000004">
    <property type="protein sequence ID" value="KAL3834442.1"/>
    <property type="molecule type" value="Genomic_DNA"/>
</dbReference>
<dbReference type="SMART" id="SM01270">
    <property type="entry name" value="Longin"/>
    <property type="match status" value="1"/>
</dbReference>
<dbReference type="PROSITE" id="PS50859">
    <property type="entry name" value="LONGIN"/>
    <property type="match status" value="1"/>
</dbReference>
<gene>
    <name evidence="8" type="ORF">ACJIZ3_009178</name>
</gene>
<evidence type="ECO:0000256" key="2">
    <source>
        <dbReference type="ARBA" id="ARBA00004394"/>
    </source>
</evidence>
<evidence type="ECO:0000256" key="1">
    <source>
        <dbReference type="ARBA" id="ARBA00004163"/>
    </source>
</evidence>
<feature type="domain" description="Longin" evidence="7">
    <location>
        <begin position="7"/>
        <end position="122"/>
    </location>
</feature>
<evidence type="ECO:0000256" key="5">
    <source>
        <dbReference type="ARBA" id="ARBA00023054"/>
    </source>
</evidence>
<protein>
    <recommendedName>
        <fullName evidence="7">Longin domain-containing protein</fullName>
    </recommendedName>
</protein>